<keyword evidence="5" id="KW-1185">Reference proteome</keyword>
<evidence type="ECO:0000313" key="4">
    <source>
        <dbReference type="EMBL" id="KAL3813906.1"/>
    </source>
</evidence>
<keyword evidence="3" id="KW-0732">Signal</keyword>
<dbReference type="GO" id="GO:0009507">
    <property type="term" value="C:chloroplast"/>
    <property type="evidence" value="ECO:0007669"/>
    <property type="project" value="UniProtKB-ARBA"/>
</dbReference>
<comment type="similarity">
    <text evidence="2">Belongs to the UPP synthase family.</text>
</comment>
<dbReference type="SUPFAM" id="SSF64005">
    <property type="entry name" value="Undecaprenyl diphosphate synthase"/>
    <property type="match status" value="1"/>
</dbReference>
<dbReference type="Proteomes" id="UP001634393">
    <property type="component" value="Unassembled WGS sequence"/>
</dbReference>
<organism evidence="4 5">
    <name type="scientific">Penstemon smallii</name>
    <dbReference type="NCBI Taxonomy" id="265156"/>
    <lineage>
        <taxon>Eukaryota</taxon>
        <taxon>Viridiplantae</taxon>
        <taxon>Streptophyta</taxon>
        <taxon>Embryophyta</taxon>
        <taxon>Tracheophyta</taxon>
        <taxon>Spermatophyta</taxon>
        <taxon>Magnoliopsida</taxon>
        <taxon>eudicotyledons</taxon>
        <taxon>Gunneridae</taxon>
        <taxon>Pentapetalae</taxon>
        <taxon>asterids</taxon>
        <taxon>lamiids</taxon>
        <taxon>Lamiales</taxon>
        <taxon>Plantaginaceae</taxon>
        <taxon>Cheloneae</taxon>
        <taxon>Penstemon</taxon>
    </lineage>
</organism>
<dbReference type="InterPro" id="IPR001441">
    <property type="entry name" value="UPP_synth-like"/>
</dbReference>
<feature type="chain" id="PRO_5044885916" description="Alkyl transferase" evidence="3">
    <location>
        <begin position="24"/>
        <end position="276"/>
    </location>
</feature>
<dbReference type="Pfam" id="PF01255">
    <property type="entry name" value="Prenyltransf"/>
    <property type="match status" value="1"/>
</dbReference>
<dbReference type="Gene3D" id="3.40.1180.10">
    <property type="entry name" value="Decaprenyl diphosphate synthase-like"/>
    <property type="match status" value="1"/>
</dbReference>
<dbReference type="PROSITE" id="PS01066">
    <property type="entry name" value="UPP_SYNTHASE"/>
    <property type="match status" value="1"/>
</dbReference>
<dbReference type="PANTHER" id="PTHR10291">
    <property type="entry name" value="DEHYDRODOLICHYL DIPHOSPHATE SYNTHASE FAMILY MEMBER"/>
    <property type="match status" value="1"/>
</dbReference>
<dbReference type="AlphaFoldDB" id="A0ABD3RPT0"/>
<dbReference type="NCBIfam" id="NF011405">
    <property type="entry name" value="PRK14830.1"/>
    <property type="match status" value="1"/>
</dbReference>
<comment type="caution">
    <text evidence="4">The sequence shown here is derived from an EMBL/GenBank/DDBJ whole genome shotgun (WGS) entry which is preliminary data.</text>
</comment>
<dbReference type="EC" id="2.5.1.-" evidence="2"/>
<dbReference type="HAMAP" id="MF_01139">
    <property type="entry name" value="ISPT"/>
    <property type="match status" value="1"/>
</dbReference>
<evidence type="ECO:0000256" key="3">
    <source>
        <dbReference type="SAM" id="SignalP"/>
    </source>
</evidence>
<dbReference type="FunFam" id="3.40.1180.10:FF:000001">
    <property type="entry name" value="(2E,6E)-farnesyl-diphosphate-specific ditrans,polycis-undecaprenyl-diphosphate synthase"/>
    <property type="match status" value="1"/>
</dbReference>
<feature type="signal peptide" evidence="3">
    <location>
        <begin position="1"/>
        <end position="23"/>
    </location>
</feature>
<name>A0ABD3RPT0_9LAMI</name>
<dbReference type="PANTHER" id="PTHR10291:SF45">
    <property type="entry name" value="ALKYL TRANSFERASE"/>
    <property type="match status" value="1"/>
</dbReference>
<keyword evidence="1 2" id="KW-0808">Transferase</keyword>
<dbReference type="GO" id="GO:0004659">
    <property type="term" value="F:prenyltransferase activity"/>
    <property type="evidence" value="ECO:0007669"/>
    <property type="project" value="UniProtKB-ARBA"/>
</dbReference>
<sequence>MGSHGPIIACFSGLASLLKFRLAATSNADGAKFPEGLKRELMPKHVAIIMDGNRRWAKNRGLPVQLGHKAGEEVMKRIAVKCSELGVKVLTVFAFSTENWVRPQEEVGFLMKLFEQVIQTDFNDFIRHDMQISIIGDKSRLPKSLQSLITTAEESSKSNKGMRLFIALNYSGRYDITQATKKIASKVRDGILSAQDIDEGTFDQHLETSKIDFPNPDLLIRTSGELRLSNFMLWQIAYTELLFVEKLFPEFNEGDLLEALRSFQRRQRRYGGTQVY</sequence>
<dbReference type="InterPro" id="IPR018520">
    <property type="entry name" value="UPP_synth-like_CS"/>
</dbReference>
<evidence type="ECO:0000256" key="1">
    <source>
        <dbReference type="ARBA" id="ARBA00022679"/>
    </source>
</evidence>
<dbReference type="EMBL" id="JBJXBP010000008">
    <property type="protein sequence ID" value="KAL3813906.1"/>
    <property type="molecule type" value="Genomic_DNA"/>
</dbReference>
<dbReference type="GO" id="GO:0000287">
    <property type="term" value="F:magnesium ion binding"/>
    <property type="evidence" value="ECO:0007669"/>
    <property type="project" value="UniProtKB-ARBA"/>
</dbReference>
<reference evidence="4 5" key="1">
    <citation type="submission" date="2024-12" db="EMBL/GenBank/DDBJ databases">
        <title>The unique morphological basis and parallel evolutionary history of personate flowers in Penstemon.</title>
        <authorList>
            <person name="Depatie T.H."/>
            <person name="Wessinger C.A."/>
        </authorList>
    </citation>
    <scope>NUCLEOTIDE SEQUENCE [LARGE SCALE GENOMIC DNA]</scope>
    <source>
        <strain evidence="4">WTNN_2</strain>
        <tissue evidence="4">Leaf</tissue>
    </source>
</reference>
<gene>
    <name evidence="4" type="ORF">ACJIZ3_015174</name>
</gene>
<dbReference type="NCBIfam" id="TIGR00055">
    <property type="entry name" value="uppS"/>
    <property type="match status" value="1"/>
</dbReference>
<proteinExistence type="inferred from homology"/>
<dbReference type="InterPro" id="IPR036424">
    <property type="entry name" value="UPP_synth-like_sf"/>
</dbReference>
<accession>A0ABD3RPT0</accession>
<protein>
    <recommendedName>
        <fullName evidence="2">Alkyl transferase</fullName>
        <ecNumber evidence="2">2.5.1.-</ecNumber>
    </recommendedName>
</protein>
<dbReference type="CDD" id="cd00475">
    <property type="entry name" value="Cis_IPPS"/>
    <property type="match status" value="1"/>
</dbReference>
<evidence type="ECO:0000313" key="5">
    <source>
        <dbReference type="Proteomes" id="UP001634393"/>
    </source>
</evidence>
<evidence type="ECO:0000256" key="2">
    <source>
        <dbReference type="RuleBase" id="RU363018"/>
    </source>
</evidence>